<keyword evidence="6" id="KW-0808">Transferase</keyword>
<dbReference type="KEGG" id="hoh:Hoch_6696"/>
<dbReference type="PANTHER" id="PTHR43642">
    <property type="entry name" value="HYBRID SIGNAL TRANSDUCTION HISTIDINE KINASE G"/>
    <property type="match status" value="1"/>
</dbReference>
<dbReference type="Pfam" id="PF00069">
    <property type="entry name" value="Pkinase"/>
    <property type="match status" value="1"/>
</dbReference>
<dbReference type="Pfam" id="PF02518">
    <property type="entry name" value="HATPase_c"/>
    <property type="match status" value="1"/>
</dbReference>
<feature type="region of interest" description="Disordered" evidence="3">
    <location>
        <begin position="1848"/>
        <end position="1885"/>
    </location>
</feature>
<evidence type="ECO:0000313" key="7">
    <source>
        <dbReference type="Proteomes" id="UP000001880"/>
    </source>
</evidence>
<name>D0LT25_HALO1</name>
<dbReference type="EMBL" id="CP001804">
    <property type="protein sequence ID" value="ACY19161.1"/>
    <property type="molecule type" value="Genomic_DNA"/>
</dbReference>
<feature type="region of interest" description="Disordered" evidence="3">
    <location>
        <begin position="652"/>
        <end position="685"/>
    </location>
</feature>
<dbReference type="InterPro" id="IPR029016">
    <property type="entry name" value="GAF-like_dom_sf"/>
</dbReference>
<keyword evidence="7" id="KW-1185">Reference proteome</keyword>
<dbReference type="InterPro" id="IPR005467">
    <property type="entry name" value="His_kinase_dom"/>
</dbReference>
<dbReference type="PRINTS" id="PR00344">
    <property type="entry name" value="BCTRLSENSOR"/>
</dbReference>
<evidence type="ECO:0000256" key="3">
    <source>
        <dbReference type="SAM" id="MobiDB-lite"/>
    </source>
</evidence>
<comment type="catalytic activity">
    <reaction evidence="1">
        <text>ATP + protein L-histidine = ADP + protein N-phospho-L-histidine.</text>
        <dbReference type="EC" id="2.7.13.3"/>
    </reaction>
</comment>
<reference evidence="6 7" key="1">
    <citation type="journal article" date="2010" name="Stand. Genomic Sci.">
        <title>Complete genome sequence of Haliangium ochraceum type strain (SMP-2).</title>
        <authorList>
            <consortium name="US DOE Joint Genome Institute (JGI-PGF)"/>
            <person name="Ivanova N."/>
            <person name="Daum C."/>
            <person name="Lang E."/>
            <person name="Abt B."/>
            <person name="Kopitz M."/>
            <person name="Saunders E."/>
            <person name="Lapidus A."/>
            <person name="Lucas S."/>
            <person name="Glavina Del Rio T."/>
            <person name="Nolan M."/>
            <person name="Tice H."/>
            <person name="Copeland A."/>
            <person name="Cheng J.F."/>
            <person name="Chen F."/>
            <person name="Bruce D."/>
            <person name="Goodwin L."/>
            <person name="Pitluck S."/>
            <person name="Mavromatis K."/>
            <person name="Pati A."/>
            <person name="Mikhailova N."/>
            <person name="Chen A."/>
            <person name="Palaniappan K."/>
            <person name="Land M."/>
            <person name="Hauser L."/>
            <person name="Chang Y.J."/>
            <person name="Jeffries C.D."/>
            <person name="Detter J.C."/>
            <person name="Brettin T."/>
            <person name="Rohde M."/>
            <person name="Goker M."/>
            <person name="Bristow J."/>
            <person name="Markowitz V."/>
            <person name="Eisen J.A."/>
            <person name="Hugenholtz P."/>
            <person name="Kyrpides N.C."/>
            <person name="Klenk H.P."/>
        </authorList>
    </citation>
    <scope>NUCLEOTIDE SEQUENCE [LARGE SCALE GENOMIC DNA]</scope>
    <source>
        <strain evidence="7">DSM 14365 / CIP 107738 / JCM 11303 / AJ 13395 / SMP-2</strain>
    </source>
</reference>
<dbReference type="HOGENOM" id="CLU_000445_34_0_7"/>
<dbReference type="Gene3D" id="1.10.510.10">
    <property type="entry name" value="Transferase(Phosphotransferase) domain 1"/>
    <property type="match status" value="1"/>
</dbReference>
<dbReference type="SMART" id="SM00382">
    <property type="entry name" value="AAA"/>
    <property type="match status" value="1"/>
</dbReference>
<dbReference type="EC" id="2.7.13.3" evidence="2"/>
<sequence length="1885" mass="207208">MLQLTGYVVDSPLSTTPTGEFLWGTRERDGARVLLKVYDALPGTAWATGQREQALFGRMRSEHVLPALGLTQHGDRVVRAVRAERGISLAALLSGGVPDDARAILFIALQISRLVADAHAAGLVLRDLAPRRFLIDPDTYQVWLLDLGTAIDTLTLGEDEADARDELLGEDMAYRAPECSGRMIRGADARSDLYSLGAVLYHLCAGVPPFSSDDLVELVHAHLTRMPTPLDELNPALPRVFGHLTMRLLSKMPEERYQSAHALHRDLRALTRYVERTGDFDVPTLRGLGERAEFRIPERLYGRSRERAALTAAMHSVRTGTPHLVLLSGEPGIGKSTLARQLTKTFERSWVAEGKCDPLYRGRPYEALRQAFRNLLEQLMTESEARLSVWRQHLSVELGDMRDALVEVVPRLDLLFDQLAADAQRPAPLVYGPVEARSRVALACRRFVDTLAQAEQPLVLLLDDLQWADSGTMALVEALHTERPAHLMIVATVRSESSEGASQVSALLERLAARSPERTTEISLRPLALDDLEHLLSDTLGCTTSEAAALAQLVARKTDGNPFLVRQFLDYAHHRELFRFTETGWDWDLERLEQAGIPDDALGLMSARLDQLGARPRSVLATASCIGGKFDRATLVVAMGISDDESVAAEVGVPKASGEGATDASGRVTVRPSENDPENASEKASAHASADLVALDESLARLTASGLLMTTSTGFAFTHDKIQEASYAHLSDEEKRSRHLRIGRFWLARQREHGRSLSGRRLFGLIEQLTGALPLLDDEGERHEVAVLHWQASDRARRSAAFGAMAKYAEAGLALVADRPLCDDDGLGFRLQLLLAESWFLLGREDEAKACFQALFREPLDASQQLEVAIQAVRAYTLRGYQDEALDLGLRVLRRQGIRVARHPGALAVAHRLARTTLRLSRLSPEELLSYRHSEDRVQIGQLELLGALLTAAHAQSTNLFLCLLQIAVMRLLDHGMTDHGAAMMATQAMCYIGMGRLERGRVLLGLAREMEQRQHRETVPLGPQYVSFYIGELWFCDIGEIDGEMQAAQQTAVGRGDLQAAFYIGITRLHFLFYRGAPLRQVNQEFAVMRQLCAQNRQSGLLELVDYVRETNALLAQPGREPEDVSDLAGSLAIEALRSNPVRALNVCFVFAIRGAWEHAFRITSAIEAAGRALRTGLPHWRLYYLVHGLAAAQLATEGVCSRRRALAILRQCRRVLRVWSEHGTVRATLYLNLLDAERARLHGDAATAMQRYAAAHEEAASEGVLPLCALADERRATLALAQGLGNDAVIYLSGARDTYHAWGAEAKVHAIEQAHPELRARRRSSPNHLPPEPRTQTGRLSARPRSRTSDLDAVIDLETVVRASQAISAGVGLDQVLERVMRSVLENTGASKGVMVLDEQGVPCVVAELSVEDGFLRHDATPLEECETLLPLSLLRYAERTGSLVIVDDAARDSKLARDPYLRTGQCRAALCMPIQERKLLTGLLYLENDLVSGVFTGERIEILRLLASQVAISISNARMYEDLSELTRDLEVLVDERTAELTATNARLEREMAERTRAQDDLVALQRCLVDTARAAGMAEIATGVLHNVGNLLNSITVSVEVLKERTRDSRLPMLAQALSLLQEHAGALDQFLSEDERGQQLLPLLHRLAARLEDERDRAVQELVSIQRHAGHIEAIVRKQQAYAKAPSSVEPCSVRDLVDDAVSMVETSLARAGVALELRTSEESDALLVSVDRHKVLQILSNLLSNAEHAVQAAGRADKRVSLSIEKGERGRVRLSVRDNGIGIAAEHMPKLFTHGFTTRQGGHGFGLHNSYLAARSMHGDLSVHSDGPGSGATFILELPAPEDPVYSGGPKRGARSGSVPRLERGLRTLLDSAPSHPSG</sequence>
<evidence type="ECO:0000259" key="5">
    <source>
        <dbReference type="PROSITE" id="PS50109"/>
    </source>
</evidence>
<evidence type="ECO:0000256" key="1">
    <source>
        <dbReference type="ARBA" id="ARBA00000085"/>
    </source>
</evidence>
<keyword evidence="6" id="KW-0418">Kinase</keyword>
<dbReference type="SUPFAM" id="SSF55781">
    <property type="entry name" value="GAF domain-like"/>
    <property type="match status" value="1"/>
</dbReference>
<feature type="region of interest" description="Disordered" evidence="3">
    <location>
        <begin position="1320"/>
        <end position="1349"/>
    </location>
</feature>
<dbReference type="Gene3D" id="3.30.450.40">
    <property type="match status" value="1"/>
</dbReference>
<dbReference type="InterPro" id="IPR036890">
    <property type="entry name" value="HATPase_C_sf"/>
</dbReference>
<dbReference type="PROSITE" id="PS50011">
    <property type="entry name" value="PROTEIN_KINASE_DOM"/>
    <property type="match status" value="1"/>
</dbReference>
<protein>
    <recommendedName>
        <fullName evidence="2">histidine kinase</fullName>
        <ecNumber evidence="2">2.7.13.3</ecNumber>
    </recommendedName>
</protein>
<dbReference type="InterPro" id="IPR027417">
    <property type="entry name" value="P-loop_NTPase"/>
</dbReference>
<dbReference type="GO" id="GO:0005524">
    <property type="term" value="F:ATP binding"/>
    <property type="evidence" value="ECO:0007669"/>
    <property type="project" value="InterPro"/>
</dbReference>
<dbReference type="Proteomes" id="UP000001880">
    <property type="component" value="Chromosome"/>
</dbReference>
<dbReference type="InterPro" id="IPR003594">
    <property type="entry name" value="HATPase_dom"/>
</dbReference>
<dbReference type="PANTHER" id="PTHR43642:SF1">
    <property type="entry name" value="HYBRID SIGNAL TRANSDUCTION HISTIDINE KINASE G"/>
    <property type="match status" value="1"/>
</dbReference>
<dbReference type="SUPFAM" id="SSF55874">
    <property type="entry name" value="ATPase domain of HSP90 chaperone/DNA topoisomerase II/histidine kinase"/>
    <property type="match status" value="1"/>
</dbReference>
<organism evidence="6 7">
    <name type="scientific">Haliangium ochraceum (strain DSM 14365 / JCM 11303 / SMP-2)</name>
    <dbReference type="NCBI Taxonomy" id="502025"/>
    <lineage>
        <taxon>Bacteria</taxon>
        <taxon>Pseudomonadati</taxon>
        <taxon>Myxococcota</taxon>
        <taxon>Polyangia</taxon>
        <taxon>Haliangiales</taxon>
        <taxon>Kofleriaceae</taxon>
        <taxon>Haliangium</taxon>
    </lineage>
</organism>
<dbReference type="InterPro" id="IPR041664">
    <property type="entry name" value="AAA_16"/>
</dbReference>
<dbReference type="eggNOG" id="COG3899">
    <property type="taxonomic scope" value="Bacteria"/>
</dbReference>
<dbReference type="PROSITE" id="PS50109">
    <property type="entry name" value="HIS_KIN"/>
    <property type="match status" value="1"/>
</dbReference>
<gene>
    <name evidence="6" type="ordered locus">Hoch_6696</name>
</gene>
<dbReference type="Pfam" id="PF01590">
    <property type="entry name" value="GAF"/>
    <property type="match status" value="1"/>
</dbReference>
<dbReference type="GO" id="GO:0004673">
    <property type="term" value="F:protein histidine kinase activity"/>
    <property type="evidence" value="ECO:0007669"/>
    <property type="project" value="UniProtKB-EC"/>
</dbReference>
<accession>D0LT25</accession>
<evidence type="ECO:0000259" key="4">
    <source>
        <dbReference type="PROSITE" id="PS50011"/>
    </source>
</evidence>
<dbReference type="InterPro" id="IPR003018">
    <property type="entry name" value="GAF"/>
</dbReference>
<dbReference type="Gene3D" id="3.40.50.300">
    <property type="entry name" value="P-loop containing nucleotide triphosphate hydrolases"/>
    <property type="match status" value="1"/>
</dbReference>
<feature type="domain" description="Histidine kinase" evidence="5">
    <location>
        <begin position="1587"/>
        <end position="1848"/>
    </location>
</feature>
<evidence type="ECO:0000256" key="2">
    <source>
        <dbReference type="ARBA" id="ARBA00012438"/>
    </source>
</evidence>
<evidence type="ECO:0000313" key="6">
    <source>
        <dbReference type="EMBL" id="ACY19161.1"/>
    </source>
</evidence>
<dbReference type="InterPro" id="IPR004358">
    <property type="entry name" value="Sig_transdc_His_kin-like_C"/>
</dbReference>
<dbReference type="SMART" id="SM00220">
    <property type="entry name" value="S_TKc"/>
    <property type="match status" value="1"/>
</dbReference>
<feature type="domain" description="Protein kinase" evidence="4">
    <location>
        <begin position="7"/>
        <end position="267"/>
    </location>
</feature>
<dbReference type="OrthoDB" id="5521237at2"/>
<proteinExistence type="predicted"/>
<dbReference type="SUPFAM" id="SSF52540">
    <property type="entry name" value="P-loop containing nucleoside triphosphate hydrolases"/>
    <property type="match status" value="1"/>
</dbReference>
<dbReference type="RefSeq" id="WP_012831753.1">
    <property type="nucleotide sequence ID" value="NC_013440.1"/>
</dbReference>
<dbReference type="eggNOG" id="COG0515">
    <property type="taxonomic scope" value="Bacteria"/>
</dbReference>
<dbReference type="InterPro" id="IPR003593">
    <property type="entry name" value="AAA+_ATPase"/>
</dbReference>
<dbReference type="Pfam" id="PF13191">
    <property type="entry name" value="AAA_16"/>
    <property type="match status" value="1"/>
</dbReference>
<dbReference type="Gene3D" id="3.30.565.10">
    <property type="entry name" value="Histidine kinase-like ATPase, C-terminal domain"/>
    <property type="match status" value="1"/>
</dbReference>
<dbReference type="SUPFAM" id="SSF56112">
    <property type="entry name" value="Protein kinase-like (PK-like)"/>
    <property type="match status" value="1"/>
</dbReference>
<dbReference type="InterPro" id="IPR011009">
    <property type="entry name" value="Kinase-like_dom_sf"/>
</dbReference>
<dbReference type="InterPro" id="IPR053159">
    <property type="entry name" value="Hybrid_Histidine_Kinase"/>
</dbReference>
<dbReference type="eggNOG" id="COG4191">
    <property type="taxonomic scope" value="Bacteria"/>
</dbReference>
<dbReference type="SMART" id="SM00387">
    <property type="entry name" value="HATPase_c"/>
    <property type="match status" value="1"/>
</dbReference>
<dbReference type="InterPro" id="IPR000719">
    <property type="entry name" value="Prot_kinase_dom"/>
</dbReference>
<dbReference type="SMART" id="SM00065">
    <property type="entry name" value="GAF"/>
    <property type="match status" value="1"/>
</dbReference>
<dbReference type="STRING" id="502025.Hoch_6696"/>